<comment type="caution">
    <text evidence="2">The sequence shown here is derived from an EMBL/GenBank/DDBJ whole genome shotgun (WGS) entry which is preliminary data.</text>
</comment>
<feature type="compositionally biased region" description="Basic and acidic residues" evidence="1">
    <location>
        <begin position="19"/>
        <end position="37"/>
    </location>
</feature>
<sequence length="294" mass="33649">MTRQSDSQMLKIRVNGSGKKGERAKYERERVKEIEMNKKKKRSKWKERGNKKRKTHDEDDTIAYRRLQHKPFKRPDDTMTRTRGTTQVQDSCWKQKGNESDKKLLKRTGRNKKKDNNKKKQSGPGDEEQQCEGRKQTTHEKQQTNGSLDEIHEPAEGKKMETGECKTNDGQIAKKFSCHGAVSPEEQFPVTTNEPEETQKSDLGVWPIGGSRDGFGGFAAVDTILLFLCRGRRMIHFVLHSPRGLATINLPAFTEQKKKQRVQSTPVDSSLNLSRRSQVDIIYAPCTRPYSSSL</sequence>
<dbReference type="AlphaFoldDB" id="A0AAN8S205"/>
<evidence type="ECO:0000313" key="3">
    <source>
        <dbReference type="Proteomes" id="UP001372834"/>
    </source>
</evidence>
<organism evidence="2 3">
    <name type="scientific">Polyplax serrata</name>
    <name type="common">Common mouse louse</name>
    <dbReference type="NCBI Taxonomy" id="468196"/>
    <lineage>
        <taxon>Eukaryota</taxon>
        <taxon>Metazoa</taxon>
        <taxon>Ecdysozoa</taxon>
        <taxon>Arthropoda</taxon>
        <taxon>Hexapoda</taxon>
        <taxon>Insecta</taxon>
        <taxon>Pterygota</taxon>
        <taxon>Neoptera</taxon>
        <taxon>Paraneoptera</taxon>
        <taxon>Psocodea</taxon>
        <taxon>Troctomorpha</taxon>
        <taxon>Phthiraptera</taxon>
        <taxon>Anoplura</taxon>
        <taxon>Polyplacidae</taxon>
        <taxon>Polyplax</taxon>
    </lineage>
</organism>
<reference evidence="2 3" key="1">
    <citation type="submission" date="2023-10" db="EMBL/GenBank/DDBJ databases">
        <title>Genomes of two closely related lineages of the louse Polyplax serrata with different host specificities.</title>
        <authorList>
            <person name="Martinu J."/>
            <person name="Tarabai H."/>
            <person name="Stefka J."/>
            <person name="Hypsa V."/>
        </authorList>
    </citation>
    <scope>NUCLEOTIDE SEQUENCE [LARGE SCALE GENOMIC DNA]</scope>
    <source>
        <strain evidence="2">HR10_N</strain>
    </source>
</reference>
<feature type="compositionally biased region" description="Basic and acidic residues" evidence="1">
    <location>
        <begin position="149"/>
        <end position="164"/>
    </location>
</feature>
<feature type="compositionally biased region" description="Polar residues" evidence="1">
    <location>
        <begin position="81"/>
        <end position="92"/>
    </location>
</feature>
<feature type="region of interest" description="Disordered" evidence="1">
    <location>
        <begin position="1"/>
        <end position="164"/>
    </location>
</feature>
<protein>
    <submittedName>
        <fullName evidence="2">Uncharacterized protein</fullName>
    </submittedName>
</protein>
<feature type="compositionally biased region" description="Basic and acidic residues" evidence="1">
    <location>
        <begin position="131"/>
        <end position="142"/>
    </location>
</feature>
<gene>
    <name evidence="2" type="ORF">RUM43_009270</name>
</gene>
<evidence type="ECO:0000313" key="2">
    <source>
        <dbReference type="EMBL" id="KAK6623418.1"/>
    </source>
</evidence>
<evidence type="ECO:0000256" key="1">
    <source>
        <dbReference type="SAM" id="MobiDB-lite"/>
    </source>
</evidence>
<dbReference type="Proteomes" id="UP001372834">
    <property type="component" value="Unassembled WGS sequence"/>
</dbReference>
<feature type="compositionally biased region" description="Basic residues" evidence="1">
    <location>
        <begin position="104"/>
        <end position="121"/>
    </location>
</feature>
<feature type="compositionally biased region" description="Basic residues" evidence="1">
    <location>
        <begin position="38"/>
        <end position="54"/>
    </location>
</feature>
<name>A0AAN8S205_POLSC</name>
<accession>A0AAN8S205</accession>
<feature type="region of interest" description="Disordered" evidence="1">
    <location>
        <begin position="183"/>
        <end position="204"/>
    </location>
</feature>
<dbReference type="EMBL" id="JAWJWE010000038">
    <property type="protein sequence ID" value="KAK6623418.1"/>
    <property type="molecule type" value="Genomic_DNA"/>
</dbReference>
<proteinExistence type="predicted"/>